<gene>
    <name evidence="2" type="ORF">JIR001_13190</name>
</gene>
<protein>
    <submittedName>
        <fullName evidence="2">Uncharacterized protein</fullName>
    </submittedName>
</protein>
<organism evidence="2 3">
    <name type="scientific">Polycladomyces abyssicola</name>
    <dbReference type="NCBI Taxonomy" id="1125966"/>
    <lineage>
        <taxon>Bacteria</taxon>
        <taxon>Bacillati</taxon>
        <taxon>Bacillota</taxon>
        <taxon>Bacilli</taxon>
        <taxon>Bacillales</taxon>
        <taxon>Thermoactinomycetaceae</taxon>
        <taxon>Polycladomyces</taxon>
    </lineage>
</organism>
<feature type="compositionally biased region" description="Pro residues" evidence="1">
    <location>
        <begin position="33"/>
        <end position="56"/>
    </location>
</feature>
<dbReference type="EMBL" id="AP024601">
    <property type="protein sequence ID" value="BCU81536.1"/>
    <property type="molecule type" value="Genomic_DNA"/>
</dbReference>
<feature type="region of interest" description="Disordered" evidence="1">
    <location>
        <begin position="1"/>
        <end position="70"/>
    </location>
</feature>
<name>A0A8D5UDR6_9BACL</name>
<dbReference type="Proteomes" id="UP000677436">
    <property type="component" value="Chromosome"/>
</dbReference>
<dbReference type="KEGG" id="pabs:JIR001_13190"/>
<evidence type="ECO:0000256" key="1">
    <source>
        <dbReference type="SAM" id="MobiDB-lite"/>
    </source>
</evidence>
<accession>A0A8D5UDR6</accession>
<reference evidence="2" key="1">
    <citation type="journal article" date="2013" name="Int. J. Syst. Evol. Microbiol.">
        <title>Polycladomyces abyssicola gen. nov., sp. nov., a thermophilic filamentous bacterium isolated from hemipelagic sediment.</title>
        <authorList>
            <person name="Tsubouchi T."/>
            <person name="Shimane Y."/>
            <person name="Mori K."/>
            <person name="Usui K."/>
            <person name="Hiraki T."/>
            <person name="Tame A."/>
            <person name="Uematsu K."/>
            <person name="Maruyama T."/>
            <person name="Hatada Y."/>
        </authorList>
    </citation>
    <scope>NUCLEOTIDE SEQUENCE</scope>
    <source>
        <strain evidence="2">JIR-001</strain>
    </source>
</reference>
<sequence>MQYAWEDVDRKAKQESEVTDGYRYQPNPRKIPQVPPEPKPIPPAKPSKPQPKPLPDAPSEKKEAKKTAGA</sequence>
<proteinExistence type="predicted"/>
<reference evidence="2" key="2">
    <citation type="journal article" date="2021" name="Microbiol. Resour. Announc.">
        <title>Complete Genome Sequence of Polycladomyces abyssicola JIR-001T, Isolated from Hemipelagic Sediment in Deep Seawater.</title>
        <authorList>
            <person name="Tsubouchi T."/>
            <person name="Kaneko Y."/>
        </authorList>
    </citation>
    <scope>NUCLEOTIDE SEQUENCE</scope>
    <source>
        <strain evidence="2">JIR-001</strain>
    </source>
</reference>
<feature type="compositionally biased region" description="Basic and acidic residues" evidence="1">
    <location>
        <begin position="58"/>
        <end position="70"/>
    </location>
</feature>
<feature type="compositionally biased region" description="Basic and acidic residues" evidence="1">
    <location>
        <begin position="7"/>
        <end position="16"/>
    </location>
</feature>
<evidence type="ECO:0000313" key="2">
    <source>
        <dbReference type="EMBL" id="BCU81536.1"/>
    </source>
</evidence>
<keyword evidence="3" id="KW-1185">Reference proteome</keyword>
<evidence type="ECO:0000313" key="3">
    <source>
        <dbReference type="Proteomes" id="UP000677436"/>
    </source>
</evidence>
<dbReference type="AlphaFoldDB" id="A0A8D5UDR6"/>